<evidence type="ECO:0000259" key="1">
    <source>
        <dbReference type="Pfam" id="PF01869"/>
    </source>
</evidence>
<protein>
    <submittedName>
        <fullName evidence="2">N-acetylglucosamine kinase-like BadF-type ATPase</fullName>
    </submittedName>
</protein>
<dbReference type="AlphaFoldDB" id="A0A7Z0EEZ6"/>
<dbReference type="InterPro" id="IPR043129">
    <property type="entry name" value="ATPase_NBD"/>
</dbReference>
<feature type="domain" description="ATPase BadF/BadG/BcrA/BcrD type" evidence="1">
    <location>
        <begin position="3"/>
        <end position="289"/>
    </location>
</feature>
<dbReference type="RefSeq" id="WP_179578680.1">
    <property type="nucleotide sequence ID" value="NZ_JACCFM010000001.1"/>
</dbReference>
<keyword evidence="3" id="KW-1185">Reference proteome</keyword>
<dbReference type="GO" id="GO:0016301">
    <property type="term" value="F:kinase activity"/>
    <property type="evidence" value="ECO:0007669"/>
    <property type="project" value="UniProtKB-KW"/>
</dbReference>
<proteinExistence type="predicted"/>
<accession>A0A7Z0EEZ6</accession>
<dbReference type="PANTHER" id="PTHR43190">
    <property type="entry name" value="N-ACETYL-D-GLUCOSAMINE KINASE"/>
    <property type="match status" value="1"/>
</dbReference>
<dbReference type="EMBL" id="JACCFM010000001">
    <property type="protein sequence ID" value="NYJ20005.1"/>
    <property type="molecule type" value="Genomic_DNA"/>
</dbReference>
<evidence type="ECO:0000313" key="2">
    <source>
        <dbReference type="EMBL" id="NYJ20005.1"/>
    </source>
</evidence>
<dbReference type="SUPFAM" id="SSF53067">
    <property type="entry name" value="Actin-like ATPase domain"/>
    <property type="match status" value="2"/>
</dbReference>
<organism evidence="2 3">
    <name type="scientific">Glaciibacter psychrotolerans</name>
    <dbReference type="NCBI Taxonomy" id="670054"/>
    <lineage>
        <taxon>Bacteria</taxon>
        <taxon>Bacillati</taxon>
        <taxon>Actinomycetota</taxon>
        <taxon>Actinomycetes</taxon>
        <taxon>Micrococcales</taxon>
        <taxon>Microbacteriaceae</taxon>
        <taxon>Glaciibacter</taxon>
    </lineage>
</organism>
<comment type="caution">
    <text evidence="2">The sequence shown here is derived from an EMBL/GenBank/DDBJ whole genome shotgun (WGS) entry which is preliminary data.</text>
</comment>
<keyword evidence="2" id="KW-0418">Kinase</keyword>
<gene>
    <name evidence="2" type="ORF">HNR05_001796</name>
</gene>
<dbReference type="Pfam" id="PF01869">
    <property type="entry name" value="BcrAD_BadFG"/>
    <property type="match status" value="1"/>
</dbReference>
<name>A0A7Z0EEZ6_9MICO</name>
<dbReference type="Proteomes" id="UP000537260">
    <property type="component" value="Unassembled WGS sequence"/>
</dbReference>
<dbReference type="InterPro" id="IPR052519">
    <property type="entry name" value="Euk-type_GlcNAc_Kinase"/>
</dbReference>
<sequence>MIVGIDIGGTKTHVRVVDEAEETIIADFVVATLSWQYDHTLIHPLSAVALIALFESYLSDQSATSLVVGAHGCDSPQQISDFTDVLREVFSGSLAVYNDAELLGPAAGESQAIALIAGTGSIAIGRDEFGGVVSVGGHGWMLSDPGSAPALARESVVAILRRFDRGEKTDVLGELFQAQLGVTSIPALSYEFTRRATMQSWASLAPVVFEAADAGSHDAVDVIDRGAAELAAAVQTVLDRGAVATAVIAAGGVVTNQPMLEHSIRRHVQAVAPSLSVEVLRTAPVAGAITLGRLLHSQSFTR</sequence>
<dbReference type="PANTHER" id="PTHR43190:SF3">
    <property type="entry name" value="N-ACETYL-D-GLUCOSAMINE KINASE"/>
    <property type="match status" value="1"/>
</dbReference>
<dbReference type="Gene3D" id="3.30.420.40">
    <property type="match status" value="2"/>
</dbReference>
<dbReference type="InterPro" id="IPR002731">
    <property type="entry name" value="ATPase_BadF"/>
</dbReference>
<evidence type="ECO:0000313" key="3">
    <source>
        <dbReference type="Proteomes" id="UP000537260"/>
    </source>
</evidence>
<reference evidence="2 3" key="1">
    <citation type="submission" date="2020-07" db="EMBL/GenBank/DDBJ databases">
        <title>Sequencing the genomes of 1000 actinobacteria strains.</title>
        <authorList>
            <person name="Klenk H.-P."/>
        </authorList>
    </citation>
    <scope>NUCLEOTIDE SEQUENCE [LARGE SCALE GENOMIC DNA]</scope>
    <source>
        <strain evidence="2 3">LI1</strain>
    </source>
</reference>
<keyword evidence="2" id="KW-0808">Transferase</keyword>